<dbReference type="Proteomes" id="UP001165685">
    <property type="component" value="Unassembled WGS sequence"/>
</dbReference>
<keyword evidence="5" id="KW-1185">Reference proteome</keyword>
<feature type="chain" id="PRO_5046822147" evidence="3">
    <location>
        <begin position="26"/>
        <end position="218"/>
    </location>
</feature>
<keyword evidence="3" id="KW-0732">Signal</keyword>
<protein>
    <submittedName>
        <fullName evidence="4">DUF11 domain-containing protein</fullName>
    </submittedName>
</protein>
<feature type="signal peptide" evidence="3">
    <location>
        <begin position="1"/>
        <end position="25"/>
    </location>
</feature>
<name>A0ABT4TT44_9ACTN</name>
<organism evidence="4 5">
    <name type="scientific">Nocardiopsis suaedae</name>
    <dbReference type="NCBI Taxonomy" id="3018444"/>
    <lineage>
        <taxon>Bacteria</taxon>
        <taxon>Bacillati</taxon>
        <taxon>Actinomycetota</taxon>
        <taxon>Actinomycetes</taxon>
        <taxon>Streptosporangiales</taxon>
        <taxon>Nocardiopsidaceae</taxon>
        <taxon>Nocardiopsis</taxon>
    </lineage>
</organism>
<evidence type="ECO:0000313" key="4">
    <source>
        <dbReference type="EMBL" id="MDA2807424.1"/>
    </source>
</evidence>
<evidence type="ECO:0000256" key="2">
    <source>
        <dbReference type="SAM" id="Phobius"/>
    </source>
</evidence>
<reference evidence="4" key="1">
    <citation type="submission" date="2023-01" db="EMBL/GenBank/DDBJ databases">
        <title>Draft genome sequence of Nocardiopsis sp. LSu2-4 isolated from halophytes.</title>
        <authorList>
            <person name="Duangmal K."/>
            <person name="Chantavorakit T."/>
        </authorList>
    </citation>
    <scope>NUCLEOTIDE SEQUENCE</scope>
    <source>
        <strain evidence="4">LSu2-4</strain>
    </source>
</reference>
<proteinExistence type="predicted"/>
<keyword evidence="2" id="KW-0472">Membrane</keyword>
<feature type="transmembrane region" description="Helical" evidence="2">
    <location>
        <begin position="157"/>
        <end position="177"/>
    </location>
</feature>
<evidence type="ECO:0000256" key="1">
    <source>
        <dbReference type="SAM" id="MobiDB-lite"/>
    </source>
</evidence>
<accession>A0ABT4TT44</accession>
<feature type="compositionally biased region" description="Basic and acidic residues" evidence="1">
    <location>
        <begin position="206"/>
        <end position="218"/>
    </location>
</feature>
<evidence type="ECO:0000313" key="5">
    <source>
        <dbReference type="Proteomes" id="UP001165685"/>
    </source>
</evidence>
<comment type="caution">
    <text evidence="4">The sequence shown here is derived from an EMBL/GenBank/DDBJ whole genome shotgun (WGS) entry which is preliminary data.</text>
</comment>
<gene>
    <name evidence="4" type="ORF">O4U47_23150</name>
</gene>
<evidence type="ECO:0000256" key="3">
    <source>
        <dbReference type="SAM" id="SignalP"/>
    </source>
</evidence>
<dbReference type="EMBL" id="JAQFWP010000054">
    <property type="protein sequence ID" value="MDA2807424.1"/>
    <property type="molecule type" value="Genomic_DNA"/>
</dbReference>
<dbReference type="RefSeq" id="WP_270680052.1">
    <property type="nucleotide sequence ID" value="NZ_JAQFWP010000054.1"/>
</dbReference>
<sequence length="218" mass="22501">MQHPRIAAAGAVLAAALVPAAPAAAENGGAAPGEAGFAVGITPVEQGLRPGDELEYTVEVENHSGEDHPDAVIVQLLPPGLEEPHASDEGEIGPMQASWKRGLPADAETFVGVTGHVGEPDPGFERLTTIACVRPRPGAGLVDCASHTMPIAPSPPLGWIAGGGLAAAAVAAGVWAWRRRRPAPPVQERPLEVEIEQVEPAQADAEGERVRHAVADRE</sequence>
<keyword evidence="2" id="KW-0812">Transmembrane</keyword>
<keyword evidence="2" id="KW-1133">Transmembrane helix</keyword>
<feature type="region of interest" description="Disordered" evidence="1">
    <location>
        <begin position="198"/>
        <end position="218"/>
    </location>
</feature>